<dbReference type="RefSeq" id="WP_249024470.1">
    <property type="nucleotide sequence ID" value="NZ_BAAAXM010000051.1"/>
</dbReference>
<accession>A0AAW8ST82</accession>
<feature type="transmembrane region" description="Helical" evidence="1">
    <location>
        <begin position="185"/>
        <end position="205"/>
    </location>
</feature>
<keyword evidence="1" id="KW-0472">Membrane</keyword>
<dbReference type="PANTHER" id="PTHR37305:SF1">
    <property type="entry name" value="MEMBRANE PROTEIN"/>
    <property type="match status" value="1"/>
</dbReference>
<proteinExistence type="predicted"/>
<reference evidence="2" key="1">
    <citation type="submission" date="2023-03" db="EMBL/GenBank/DDBJ databases">
        <authorList>
            <person name="Shen W."/>
            <person name="Cai J."/>
        </authorList>
    </citation>
    <scope>NUCLEOTIDE SEQUENCE</scope>
    <source>
        <strain evidence="2">B646-2</strain>
    </source>
</reference>
<sequence length="265" mass="29152">MDLKNIIRADVYRLKRGSAVRNVLLAGMTIILITGMNMLNSGSGFGGVGVQSTASAARSLPANGGAFVQQMRDDGLFPFFILTFAVAILGADYSAGTIRNSLSYFVDRKQVYLAKCITGVLCCFTYTVCCLFVSAVAGIILFGFGGFTFGLLLRMMIQIVLSVPLYIGMIAIGYLLLVFSKKTSITIAAYLIGLIVFPSVTYQLYQLFPKAEWLKLCDPLSSFSMMARFWDFPFLYVGLVLLFWMVLDGLILYLGLRSYSKSDIT</sequence>
<comment type="caution">
    <text evidence="2">The sequence shown here is derived from an EMBL/GenBank/DDBJ whole genome shotgun (WGS) entry which is preliminary data.</text>
</comment>
<feature type="transmembrane region" description="Helical" evidence="1">
    <location>
        <begin position="116"/>
        <end position="144"/>
    </location>
</feature>
<keyword evidence="1" id="KW-1133">Transmembrane helix</keyword>
<feature type="transmembrane region" description="Helical" evidence="1">
    <location>
        <begin position="156"/>
        <end position="178"/>
    </location>
</feature>
<evidence type="ECO:0000256" key="1">
    <source>
        <dbReference type="SAM" id="Phobius"/>
    </source>
</evidence>
<organism evidence="2 3">
    <name type="scientific">Enterococcus raffinosus</name>
    <dbReference type="NCBI Taxonomy" id="71452"/>
    <lineage>
        <taxon>Bacteria</taxon>
        <taxon>Bacillati</taxon>
        <taxon>Bacillota</taxon>
        <taxon>Bacilli</taxon>
        <taxon>Lactobacillales</taxon>
        <taxon>Enterococcaceae</taxon>
        <taxon>Enterococcus</taxon>
    </lineage>
</organism>
<dbReference type="GO" id="GO:0005886">
    <property type="term" value="C:plasma membrane"/>
    <property type="evidence" value="ECO:0007669"/>
    <property type="project" value="UniProtKB-SubCell"/>
</dbReference>
<name>A0AAW8ST82_9ENTE</name>
<dbReference type="GO" id="GO:0140359">
    <property type="term" value="F:ABC-type transporter activity"/>
    <property type="evidence" value="ECO:0007669"/>
    <property type="project" value="InterPro"/>
</dbReference>
<evidence type="ECO:0000313" key="2">
    <source>
        <dbReference type="EMBL" id="MDT2536711.1"/>
    </source>
</evidence>
<feature type="transmembrane region" description="Helical" evidence="1">
    <location>
        <begin position="20"/>
        <end position="39"/>
    </location>
</feature>
<protein>
    <submittedName>
        <fullName evidence="2">ABC transporter permease subunit</fullName>
    </submittedName>
</protein>
<feature type="transmembrane region" description="Helical" evidence="1">
    <location>
        <begin position="234"/>
        <end position="256"/>
    </location>
</feature>
<dbReference type="Pfam" id="PF12679">
    <property type="entry name" value="ABC2_membrane_2"/>
    <property type="match status" value="1"/>
</dbReference>
<evidence type="ECO:0000313" key="3">
    <source>
        <dbReference type="Proteomes" id="UP001249240"/>
    </source>
</evidence>
<gene>
    <name evidence="2" type="ORF">P7D78_01120</name>
</gene>
<dbReference type="Proteomes" id="UP001249240">
    <property type="component" value="Unassembled WGS sequence"/>
</dbReference>
<dbReference type="AlphaFoldDB" id="A0AAW8ST82"/>
<keyword evidence="1" id="KW-0812">Transmembrane</keyword>
<dbReference type="EMBL" id="JARPXM010000001">
    <property type="protein sequence ID" value="MDT2536711.1"/>
    <property type="molecule type" value="Genomic_DNA"/>
</dbReference>
<feature type="transmembrane region" description="Helical" evidence="1">
    <location>
        <begin position="76"/>
        <end position="95"/>
    </location>
</feature>
<dbReference type="PANTHER" id="PTHR37305">
    <property type="entry name" value="INTEGRAL MEMBRANE PROTEIN-RELATED"/>
    <property type="match status" value="1"/>
</dbReference>